<feature type="region of interest" description="Disordered" evidence="1">
    <location>
        <begin position="455"/>
        <end position="497"/>
    </location>
</feature>
<dbReference type="Proteomes" id="UP000270499">
    <property type="component" value="Unassembled WGS sequence"/>
</dbReference>
<sequence>MSPLEQKAHHDFIMGASMLSFFQRRKTSPTTPSNAAAGFIKPESSDTLLSTPRRRQLIENIWQRTSLPRAQFDTLYVQAFKSYAALVQHLPASENHHHAYHGGMLDHGLEIVAYALKIRQMYLLPIGAPPESQAAQSEAWSAASAYGALVHDLGKIAVDVKVELADGTTWHPWHGPLDQPYRFKYVKGRDYRLHGAASSLIYANVIPAKALDWLSGFPELWTQLVFAFAGQYEHADILGEIVSQADQASVAQELGGNPGRAMSAPKQSIQRQLAEGLRMLISEKFKLNQPDGPSDGWLTQDGLWLVGKPAVDQLRAHLLSQGIEHIPTSNAPMFNLLQDQAIIQPNGEGKAIWKASIDNGRGWKNTFTVLKIAPALIWPNATERPEAYTGTLTVEAAGPAEEVEQALVGAAEPLSVGNNKKIPAAVNQTAQQSSQKQAPAPVKDFDALDELLDLFPDPVPAAPTAPVQSSPESTDDDQIPFSHPTKPPARLSQPKQAEADIPVFETTPATDTAKNSTDSAPNHGTNFFTWLKGGVISHRIIINDAKARVHTVDSTAFLVSPDIFKRYALEHPAIEHEAKERGLEAWQLVQRSFEKLKKHRKTPAGLNIWTCMVKGPRKSKQLRGYLLLEPTDVFSEVPYDNPVVSLADLADKEASE</sequence>
<dbReference type="InterPro" id="IPR011119">
    <property type="entry name" value="Unchr_helicase_relaxase_TraI"/>
</dbReference>
<dbReference type="InterPro" id="IPR036388">
    <property type="entry name" value="WH-like_DNA-bd_sf"/>
</dbReference>
<dbReference type="NCBIfam" id="TIGR03760">
    <property type="entry name" value="ICE_TraI_Pfluor"/>
    <property type="match status" value="1"/>
</dbReference>
<dbReference type="Gene3D" id="2.40.10.200">
    <property type="entry name" value="STY4665 C-terminal domain-like"/>
    <property type="match status" value="1"/>
</dbReference>
<dbReference type="InterPro" id="IPR036390">
    <property type="entry name" value="WH_DNA-bd_sf"/>
</dbReference>
<dbReference type="InterPro" id="IPR022391">
    <property type="entry name" value="ICE_relaxase_PFGI-1"/>
</dbReference>
<dbReference type="EMBL" id="RBSW01000331">
    <property type="protein sequence ID" value="RMS74311.1"/>
    <property type="molecule type" value="Genomic_DNA"/>
</dbReference>
<name>A0A3M5FJP3_PSESS</name>
<proteinExistence type="predicted"/>
<feature type="domain" description="Uncharacterised" evidence="2">
    <location>
        <begin position="38"/>
        <end position="352"/>
    </location>
</feature>
<dbReference type="Gene3D" id="1.10.3210.40">
    <property type="match status" value="1"/>
</dbReference>
<comment type="caution">
    <text evidence="4">The sequence shown here is derived from an EMBL/GenBank/DDBJ whole genome shotgun (WGS) entry which is preliminary data.</text>
</comment>
<accession>A0A3M5FJP3</accession>
<dbReference type="Gene3D" id="1.10.10.10">
    <property type="entry name" value="Winged helix-like DNA-binding domain superfamily/Winged helix DNA-binding domain"/>
    <property type="match status" value="1"/>
</dbReference>
<organism evidence="4 5">
    <name type="scientific">Pseudomonas savastanoi</name>
    <name type="common">Pseudomonas syringae pv. savastanoi</name>
    <dbReference type="NCBI Taxonomy" id="29438"/>
    <lineage>
        <taxon>Bacteria</taxon>
        <taxon>Pseudomonadati</taxon>
        <taxon>Pseudomonadota</taxon>
        <taxon>Gammaproteobacteria</taxon>
        <taxon>Pseudomonadales</taxon>
        <taxon>Pseudomonadaceae</taxon>
        <taxon>Pseudomonas</taxon>
    </lineage>
</organism>
<dbReference type="Pfam" id="PF07514">
    <property type="entry name" value="TraI_2"/>
    <property type="match status" value="1"/>
</dbReference>
<protein>
    <recommendedName>
        <fullName evidence="6">Pyruvate/2-oxoglutarate dehydrogenase complex dihydrolipoamide acyltransferase E2 component</fullName>
    </recommendedName>
</protein>
<dbReference type="NCBIfam" id="NF041494">
    <property type="entry name" value="MobH"/>
    <property type="match status" value="1"/>
</dbReference>
<evidence type="ECO:0008006" key="6">
    <source>
        <dbReference type="Google" id="ProtNLM"/>
    </source>
</evidence>
<evidence type="ECO:0000259" key="3">
    <source>
        <dbReference type="Pfam" id="PF07515"/>
    </source>
</evidence>
<evidence type="ECO:0000313" key="4">
    <source>
        <dbReference type="EMBL" id="RMS74311.1"/>
    </source>
</evidence>
<reference evidence="4 5" key="1">
    <citation type="submission" date="2018-08" db="EMBL/GenBank/DDBJ databases">
        <title>Recombination of ecologically and evolutionarily significant loci maintains genetic cohesion in the Pseudomonas syringae species complex.</title>
        <authorList>
            <person name="Dillon M."/>
            <person name="Thakur S."/>
            <person name="Almeida R.N.D."/>
            <person name="Weir B.S."/>
            <person name="Guttman D.S."/>
        </authorList>
    </citation>
    <scope>NUCLEOTIDE SEQUENCE [LARGE SCALE GENOMIC DNA]</scope>
    <source>
        <strain evidence="4 5">ICMP 9421</strain>
    </source>
</reference>
<dbReference type="AlphaFoldDB" id="A0A3M5FJP3"/>
<gene>
    <name evidence="4" type="ORF">ALP59_05386</name>
</gene>
<evidence type="ECO:0000313" key="5">
    <source>
        <dbReference type="Proteomes" id="UP000270499"/>
    </source>
</evidence>
<dbReference type="SUPFAM" id="SSF46785">
    <property type="entry name" value="Winged helix' DNA-binding domain"/>
    <property type="match status" value="1"/>
</dbReference>
<evidence type="ECO:0000259" key="2">
    <source>
        <dbReference type="Pfam" id="PF07514"/>
    </source>
</evidence>
<feature type="domain" description="Putative conjugal transfer nickase/helicase TraI C-terminal" evidence="3">
    <location>
        <begin position="523"/>
        <end position="645"/>
    </location>
</feature>
<evidence type="ECO:0000256" key="1">
    <source>
        <dbReference type="SAM" id="MobiDB-lite"/>
    </source>
</evidence>
<dbReference type="Pfam" id="PF07515">
    <property type="entry name" value="TraI_2_C"/>
    <property type="match status" value="1"/>
</dbReference>
<dbReference type="InterPro" id="IPR011093">
    <property type="entry name" value="TraI_2_C"/>
</dbReference>